<dbReference type="InterPro" id="IPR045389">
    <property type="entry name" value="DUF6522"/>
</dbReference>
<evidence type="ECO:0000313" key="2">
    <source>
        <dbReference type="Proteomes" id="UP000781710"/>
    </source>
</evidence>
<evidence type="ECO:0000313" key="1">
    <source>
        <dbReference type="EMBL" id="KAF1723424.1"/>
    </source>
</evidence>
<accession>A0ABQ6ZDT9</accession>
<proteinExistence type="predicted"/>
<dbReference type="RefSeq" id="WP_162338877.1">
    <property type="nucleotide sequence ID" value="NZ_JBHSRQ010000016.1"/>
</dbReference>
<gene>
    <name evidence="1" type="ORF">CSC78_16070</name>
</gene>
<dbReference type="EMBL" id="PDWW01000028">
    <property type="protein sequence ID" value="KAF1723424.1"/>
    <property type="molecule type" value="Genomic_DNA"/>
</dbReference>
<keyword evidence="2" id="KW-1185">Reference proteome</keyword>
<protein>
    <submittedName>
        <fullName evidence="1">Uncharacterized protein</fullName>
    </submittedName>
</protein>
<sequence>MPVPPLDIDGALVARALALDVADFRRLMDTGKVTVLCERGTGDDSGCYRASFYHAGQRARFVRGRSGQWQPA</sequence>
<name>A0ABQ6ZDT9_9GAMM</name>
<dbReference type="Pfam" id="PF20132">
    <property type="entry name" value="DUF6522"/>
    <property type="match status" value="1"/>
</dbReference>
<dbReference type="Proteomes" id="UP000781710">
    <property type="component" value="Unassembled WGS sequence"/>
</dbReference>
<comment type="caution">
    <text evidence="1">The sequence shown here is derived from an EMBL/GenBank/DDBJ whole genome shotgun (WGS) entry which is preliminary data.</text>
</comment>
<organism evidence="1 2">
    <name type="scientific">Pseudoxanthomonas japonensis</name>
    <dbReference type="NCBI Taxonomy" id="69284"/>
    <lineage>
        <taxon>Bacteria</taxon>
        <taxon>Pseudomonadati</taxon>
        <taxon>Pseudomonadota</taxon>
        <taxon>Gammaproteobacteria</taxon>
        <taxon>Lysobacterales</taxon>
        <taxon>Lysobacteraceae</taxon>
        <taxon>Pseudoxanthomonas</taxon>
    </lineage>
</organism>
<reference evidence="1 2" key="1">
    <citation type="submission" date="2017-10" db="EMBL/GenBank/DDBJ databases">
        <title>Whole genome sequencing of members of genus Pseudoxanthomonas.</title>
        <authorList>
            <person name="Kumar S."/>
            <person name="Bansal K."/>
            <person name="Kaur A."/>
            <person name="Patil P."/>
            <person name="Sharma S."/>
            <person name="Patil P.B."/>
        </authorList>
    </citation>
    <scope>NUCLEOTIDE SEQUENCE [LARGE SCALE GENOMIC DNA]</scope>
    <source>
        <strain evidence="1 2">DSM 17109</strain>
    </source>
</reference>